<keyword evidence="2" id="KW-0326">Glycosidase</keyword>
<reference evidence="5 6" key="1">
    <citation type="submission" date="2019-09" db="EMBL/GenBank/DDBJ databases">
        <title>A chromosome-level genome assembly of the Chinese tupelo Nyssa sinensis.</title>
        <authorList>
            <person name="Yang X."/>
            <person name="Kang M."/>
            <person name="Yang Y."/>
            <person name="Xiong H."/>
            <person name="Wang M."/>
            <person name="Zhang Z."/>
            <person name="Wang Z."/>
            <person name="Wu H."/>
            <person name="Ma T."/>
            <person name="Liu J."/>
            <person name="Xi Z."/>
        </authorList>
    </citation>
    <scope>NUCLEOTIDE SEQUENCE [LARGE SCALE GENOMIC DNA]</scope>
    <source>
        <strain evidence="5">J267</strain>
        <tissue evidence="5">Leaf</tissue>
    </source>
</reference>
<name>A0A5J5BZH6_9ASTE</name>
<dbReference type="AlphaFoldDB" id="A0A5J5BZH6"/>
<feature type="signal peptide" evidence="3">
    <location>
        <begin position="1"/>
        <end position="19"/>
    </location>
</feature>
<evidence type="ECO:0000313" key="6">
    <source>
        <dbReference type="Proteomes" id="UP000325577"/>
    </source>
</evidence>
<sequence>MKLHLASFFLLVFVREIFAVKQHGPSYDQNYNIAYGGDHVFPQHQGRDVQLSLDKSSGSGIQSKLSYSTGFFHLRIKLPGNDSGGVVTAFYMTSHKGDELDFEFLG</sequence>
<dbReference type="InterPro" id="IPR013320">
    <property type="entry name" value="ConA-like_dom_sf"/>
</dbReference>
<dbReference type="InterPro" id="IPR044791">
    <property type="entry name" value="Beta-glucanase/XTH"/>
</dbReference>
<keyword evidence="6" id="KW-1185">Reference proteome</keyword>
<dbReference type="GO" id="GO:0004553">
    <property type="term" value="F:hydrolase activity, hydrolyzing O-glycosyl compounds"/>
    <property type="evidence" value="ECO:0007669"/>
    <property type="project" value="InterPro"/>
</dbReference>
<keyword evidence="1" id="KW-0378">Hydrolase</keyword>
<dbReference type="InterPro" id="IPR000757">
    <property type="entry name" value="Beta-glucanase-like"/>
</dbReference>
<feature type="domain" description="GH16" evidence="4">
    <location>
        <begin position="3"/>
        <end position="106"/>
    </location>
</feature>
<dbReference type="OrthoDB" id="1741035at2759"/>
<evidence type="ECO:0000256" key="1">
    <source>
        <dbReference type="ARBA" id="ARBA00022801"/>
    </source>
</evidence>
<dbReference type="PANTHER" id="PTHR31062">
    <property type="entry name" value="XYLOGLUCAN ENDOTRANSGLUCOSYLASE/HYDROLASE PROTEIN 8-RELATED"/>
    <property type="match status" value="1"/>
</dbReference>
<evidence type="ECO:0000313" key="5">
    <source>
        <dbReference type="EMBL" id="KAA8548398.1"/>
    </source>
</evidence>
<accession>A0A5J5BZH6</accession>
<proteinExistence type="predicted"/>
<dbReference type="SUPFAM" id="SSF49899">
    <property type="entry name" value="Concanavalin A-like lectins/glucanases"/>
    <property type="match status" value="1"/>
</dbReference>
<evidence type="ECO:0000259" key="4">
    <source>
        <dbReference type="PROSITE" id="PS51762"/>
    </source>
</evidence>
<keyword evidence="3" id="KW-0732">Signal</keyword>
<evidence type="ECO:0000256" key="2">
    <source>
        <dbReference type="ARBA" id="ARBA00023295"/>
    </source>
</evidence>
<dbReference type="GO" id="GO:0005975">
    <property type="term" value="P:carbohydrate metabolic process"/>
    <property type="evidence" value="ECO:0007669"/>
    <property type="project" value="InterPro"/>
</dbReference>
<evidence type="ECO:0000256" key="3">
    <source>
        <dbReference type="SAM" id="SignalP"/>
    </source>
</evidence>
<dbReference type="PROSITE" id="PS51762">
    <property type="entry name" value="GH16_2"/>
    <property type="match status" value="1"/>
</dbReference>
<protein>
    <recommendedName>
        <fullName evidence="4">GH16 domain-containing protein</fullName>
    </recommendedName>
</protein>
<gene>
    <name evidence="5" type="ORF">F0562_000082</name>
</gene>
<dbReference type="Gene3D" id="2.60.120.200">
    <property type="match status" value="1"/>
</dbReference>
<feature type="chain" id="PRO_5023906754" description="GH16 domain-containing protein" evidence="3">
    <location>
        <begin position="20"/>
        <end position="106"/>
    </location>
</feature>
<dbReference type="Proteomes" id="UP000325577">
    <property type="component" value="Linkage Group LG0"/>
</dbReference>
<organism evidence="5 6">
    <name type="scientific">Nyssa sinensis</name>
    <dbReference type="NCBI Taxonomy" id="561372"/>
    <lineage>
        <taxon>Eukaryota</taxon>
        <taxon>Viridiplantae</taxon>
        <taxon>Streptophyta</taxon>
        <taxon>Embryophyta</taxon>
        <taxon>Tracheophyta</taxon>
        <taxon>Spermatophyta</taxon>
        <taxon>Magnoliopsida</taxon>
        <taxon>eudicotyledons</taxon>
        <taxon>Gunneridae</taxon>
        <taxon>Pentapetalae</taxon>
        <taxon>asterids</taxon>
        <taxon>Cornales</taxon>
        <taxon>Nyssaceae</taxon>
        <taxon>Nyssa</taxon>
    </lineage>
</organism>
<dbReference type="Pfam" id="PF00722">
    <property type="entry name" value="Glyco_hydro_16"/>
    <property type="match status" value="1"/>
</dbReference>
<dbReference type="EMBL" id="CM018031">
    <property type="protein sequence ID" value="KAA8548398.1"/>
    <property type="molecule type" value="Genomic_DNA"/>
</dbReference>